<reference evidence="2 3" key="1">
    <citation type="submission" date="2020-03" db="EMBL/GenBank/DDBJ databases">
        <title>Dissostichus mawsoni Genome sequencing and assembly.</title>
        <authorList>
            <person name="Park H."/>
        </authorList>
    </citation>
    <scope>NUCLEOTIDE SEQUENCE [LARGE SCALE GENOMIC DNA]</scope>
    <source>
        <strain evidence="2">DM0001</strain>
        <tissue evidence="2">Muscle</tissue>
    </source>
</reference>
<dbReference type="Proteomes" id="UP000518266">
    <property type="component" value="Unassembled WGS sequence"/>
</dbReference>
<protein>
    <submittedName>
        <fullName evidence="2">Uncharacterized protein</fullName>
    </submittedName>
</protein>
<name>A0A7J5XPV1_DISMA</name>
<organism evidence="2 3">
    <name type="scientific">Dissostichus mawsoni</name>
    <name type="common">Antarctic cod</name>
    <dbReference type="NCBI Taxonomy" id="36200"/>
    <lineage>
        <taxon>Eukaryota</taxon>
        <taxon>Metazoa</taxon>
        <taxon>Chordata</taxon>
        <taxon>Craniata</taxon>
        <taxon>Vertebrata</taxon>
        <taxon>Euteleostomi</taxon>
        <taxon>Actinopterygii</taxon>
        <taxon>Neopterygii</taxon>
        <taxon>Teleostei</taxon>
        <taxon>Neoteleostei</taxon>
        <taxon>Acanthomorphata</taxon>
        <taxon>Eupercaria</taxon>
        <taxon>Perciformes</taxon>
        <taxon>Notothenioidei</taxon>
        <taxon>Nototheniidae</taxon>
        <taxon>Dissostichus</taxon>
    </lineage>
</organism>
<evidence type="ECO:0000256" key="1">
    <source>
        <dbReference type="SAM" id="MobiDB-lite"/>
    </source>
</evidence>
<feature type="region of interest" description="Disordered" evidence="1">
    <location>
        <begin position="1"/>
        <end position="51"/>
    </location>
</feature>
<gene>
    <name evidence="2" type="ORF">F7725_017862</name>
</gene>
<evidence type="ECO:0000313" key="3">
    <source>
        <dbReference type="Proteomes" id="UP000518266"/>
    </source>
</evidence>
<keyword evidence="3" id="KW-1185">Reference proteome</keyword>
<feature type="compositionally biased region" description="Polar residues" evidence="1">
    <location>
        <begin position="1"/>
        <end position="10"/>
    </location>
</feature>
<accession>A0A7J5XPV1</accession>
<sequence length="127" mass="13804">MDGATVTSRPARNEAEFQPPLRITRSPSPELHASPAGEQSTDTPDPWRVTQRPHSTWLIGAGLVTSCTPWPIAQPNEDCLNVGEEEPGAGFYLSSVRQLGSFNLKMHLGHGGRRCLKPSPSYRVISG</sequence>
<dbReference type="AlphaFoldDB" id="A0A7J5XPV1"/>
<dbReference type="EMBL" id="JAAKFY010000021">
    <property type="protein sequence ID" value="KAF3839145.1"/>
    <property type="molecule type" value="Genomic_DNA"/>
</dbReference>
<evidence type="ECO:0000313" key="2">
    <source>
        <dbReference type="EMBL" id="KAF3839145.1"/>
    </source>
</evidence>
<proteinExistence type="predicted"/>
<comment type="caution">
    <text evidence="2">The sequence shown here is derived from an EMBL/GenBank/DDBJ whole genome shotgun (WGS) entry which is preliminary data.</text>
</comment>